<evidence type="ECO:0000313" key="3">
    <source>
        <dbReference type="Proteomes" id="UP001204851"/>
    </source>
</evidence>
<evidence type="ECO:0000259" key="1">
    <source>
        <dbReference type="PROSITE" id="PS51352"/>
    </source>
</evidence>
<dbReference type="PANTHER" id="PTHR42852">
    <property type="entry name" value="THIOL:DISULFIDE INTERCHANGE PROTEIN DSBE"/>
    <property type="match status" value="1"/>
</dbReference>
<gene>
    <name evidence="2" type="ORF">M0L44_17990</name>
</gene>
<dbReference type="SUPFAM" id="SSF52833">
    <property type="entry name" value="Thioredoxin-like"/>
    <property type="match status" value="1"/>
</dbReference>
<dbReference type="EMBL" id="JAMXMC010000011">
    <property type="protein sequence ID" value="MCO5978591.1"/>
    <property type="molecule type" value="Genomic_DNA"/>
</dbReference>
<sequence>MTRPDRFPTTGPDQSRRQLAAGLSMGLTALSLPWLGLTPAHAAEGTEATGPAPDFDLSGPAGRVQLSALRGKVVYLDFWASWCGPCRQSFPWMNEIQAKLGPRGLQVVGVNVDARTPDAERFLAEVPARFTVAFDPKGETPRRYAIKGMPTSVLIGADGRVRFVHSGFRPEDRAALEAQLQQALAQAAPLRQGGLA</sequence>
<feature type="domain" description="Thioredoxin" evidence="1">
    <location>
        <begin position="46"/>
        <end position="185"/>
    </location>
</feature>
<dbReference type="InterPro" id="IPR006311">
    <property type="entry name" value="TAT_signal"/>
</dbReference>
<proteinExistence type="predicted"/>
<dbReference type="RefSeq" id="WP_252771270.1">
    <property type="nucleotide sequence ID" value="NZ_JAMXMC010000011.1"/>
</dbReference>
<name>A0ABT1BQS1_9BURK</name>
<dbReference type="Gene3D" id="3.40.30.10">
    <property type="entry name" value="Glutaredoxin"/>
    <property type="match status" value="1"/>
</dbReference>
<organism evidence="2 3">
    <name type="scientific">Ideonella oryzae</name>
    <dbReference type="NCBI Taxonomy" id="2937441"/>
    <lineage>
        <taxon>Bacteria</taxon>
        <taxon>Pseudomonadati</taxon>
        <taxon>Pseudomonadota</taxon>
        <taxon>Betaproteobacteria</taxon>
        <taxon>Burkholderiales</taxon>
        <taxon>Sphaerotilaceae</taxon>
        <taxon>Ideonella</taxon>
    </lineage>
</organism>
<comment type="caution">
    <text evidence="2">The sequence shown here is derived from an EMBL/GenBank/DDBJ whole genome shotgun (WGS) entry which is preliminary data.</text>
</comment>
<dbReference type="PROSITE" id="PS51318">
    <property type="entry name" value="TAT"/>
    <property type="match status" value="1"/>
</dbReference>
<dbReference type="InterPro" id="IPR013740">
    <property type="entry name" value="Redoxin"/>
</dbReference>
<dbReference type="InterPro" id="IPR036249">
    <property type="entry name" value="Thioredoxin-like_sf"/>
</dbReference>
<dbReference type="Proteomes" id="UP001204851">
    <property type="component" value="Unassembled WGS sequence"/>
</dbReference>
<accession>A0ABT1BQS1</accession>
<dbReference type="InterPro" id="IPR013766">
    <property type="entry name" value="Thioredoxin_domain"/>
</dbReference>
<dbReference type="InterPro" id="IPR050553">
    <property type="entry name" value="Thioredoxin_ResA/DsbE_sf"/>
</dbReference>
<keyword evidence="3" id="KW-1185">Reference proteome</keyword>
<dbReference type="CDD" id="cd02966">
    <property type="entry name" value="TlpA_like_family"/>
    <property type="match status" value="1"/>
</dbReference>
<dbReference type="PROSITE" id="PS51352">
    <property type="entry name" value="THIOREDOXIN_2"/>
    <property type="match status" value="1"/>
</dbReference>
<dbReference type="Pfam" id="PF08534">
    <property type="entry name" value="Redoxin"/>
    <property type="match status" value="1"/>
</dbReference>
<protein>
    <submittedName>
        <fullName evidence="2">TlpA family protein disulfide reductase</fullName>
    </submittedName>
</protein>
<reference evidence="2 3" key="1">
    <citation type="submission" date="2022-06" db="EMBL/GenBank/DDBJ databases">
        <title>Ideonella sp. NS12-5 Genome sequencing and assembly.</title>
        <authorList>
            <person name="Jung Y."/>
        </authorList>
    </citation>
    <scope>NUCLEOTIDE SEQUENCE [LARGE SCALE GENOMIC DNA]</scope>
    <source>
        <strain evidence="2 3">NS12-5</strain>
    </source>
</reference>
<evidence type="ECO:0000313" key="2">
    <source>
        <dbReference type="EMBL" id="MCO5978591.1"/>
    </source>
</evidence>
<dbReference type="PANTHER" id="PTHR42852:SF18">
    <property type="entry name" value="CHROMOSOME UNDETERMINED SCAFFOLD_47, WHOLE GENOME SHOTGUN SEQUENCE"/>
    <property type="match status" value="1"/>
</dbReference>